<sequence>MCIANCKSLKEIVAKEGDEYNYENEEDDGDDELGDGDEGEFKDGDDNEHESETEDGDGDTSEDESEDEVGGEGEEESVDEDEARIIFKQLKILKLGLLPKLGSFYSGSSTLKFPSLEQMVFTQCHNMKIFRLGDKVSKDL</sequence>
<organism evidence="2 3">
    <name type="scientific">Trifolium medium</name>
    <dbReference type="NCBI Taxonomy" id="97028"/>
    <lineage>
        <taxon>Eukaryota</taxon>
        <taxon>Viridiplantae</taxon>
        <taxon>Streptophyta</taxon>
        <taxon>Embryophyta</taxon>
        <taxon>Tracheophyta</taxon>
        <taxon>Spermatophyta</taxon>
        <taxon>Magnoliopsida</taxon>
        <taxon>eudicotyledons</taxon>
        <taxon>Gunneridae</taxon>
        <taxon>Pentapetalae</taxon>
        <taxon>rosids</taxon>
        <taxon>fabids</taxon>
        <taxon>Fabales</taxon>
        <taxon>Fabaceae</taxon>
        <taxon>Papilionoideae</taxon>
        <taxon>50 kb inversion clade</taxon>
        <taxon>NPAAA clade</taxon>
        <taxon>Hologalegina</taxon>
        <taxon>IRL clade</taxon>
        <taxon>Trifolieae</taxon>
        <taxon>Trifolium</taxon>
    </lineage>
</organism>
<dbReference type="EMBL" id="LXQA010171239">
    <property type="protein sequence ID" value="MCI29245.1"/>
    <property type="molecule type" value="Genomic_DNA"/>
</dbReference>
<accession>A0A392R125</accession>
<reference evidence="2 3" key="1">
    <citation type="journal article" date="2018" name="Front. Plant Sci.">
        <title>Red Clover (Trifolium pratense) and Zigzag Clover (T. medium) - A Picture of Genomic Similarities and Differences.</title>
        <authorList>
            <person name="Dluhosova J."/>
            <person name="Istvanek J."/>
            <person name="Nedelnik J."/>
            <person name="Repkova J."/>
        </authorList>
    </citation>
    <scope>NUCLEOTIDE SEQUENCE [LARGE SCALE GENOMIC DNA]</scope>
    <source>
        <strain evidence="3">cv. 10/8</strain>
        <tissue evidence="2">Leaf</tissue>
    </source>
</reference>
<keyword evidence="3" id="KW-1185">Reference proteome</keyword>
<comment type="caution">
    <text evidence="2">The sequence shown here is derived from an EMBL/GenBank/DDBJ whole genome shotgun (WGS) entry which is preliminary data.</text>
</comment>
<feature type="compositionally biased region" description="Acidic residues" evidence="1">
    <location>
        <begin position="19"/>
        <end position="38"/>
    </location>
</feature>
<feature type="non-terminal residue" evidence="2">
    <location>
        <position position="140"/>
    </location>
</feature>
<dbReference type="Proteomes" id="UP000265520">
    <property type="component" value="Unassembled WGS sequence"/>
</dbReference>
<feature type="compositionally biased region" description="Acidic residues" evidence="1">
    <location>
        <begin position="45"/>
        <end position="82"/>
    </location>
</feature>
<dbReference type="AlphaFoldDB" id="A0A392R125"/>
<name>A0A392R125_9FABA</name>
<proteinExistence type="predicted"/>
<feature type="region of interest" description="Disordered" evidence="1">
    <location>
        <begin position="16"/>
        <end position="82"/>
    </location>
</feature>
<protein>
    <submittedName>
        <fullName evidence="2">Phosphoprotein phosphatase</fullName>
    </submittedName>
</protein>
<evidence type="ECO:0000256" key="1">
    <source>
        <dbReference type="SAM" id="MobiDB-lite"/>
    </source>
</evidence>
<evidence type="ECO:0000313" key="2">
    <source>
        <dbReference type="EMBL" id="MCI29245.1"/>
    </source>
</evidence>
<evidence type="ECO:0000313" key="3">
    <source>
        <dbReference type="Proteomes" id="UP000265520"/>
    </source>
</evidence>